<dbReference type="STRING" id="69960.SAMN05421720_105205"/>
<evidence type="ECO:0000313" key="11">
    <source>
        <dbReference type="Proteomes" id="UP000199412"/>
    </source>
</evidence>
<dbReference type="GO" id="GO:0071555">
    <property type="term" value="P:cell wall organization"/>
    <property type="evidence" value="ECO:0007669"/>
    <property type="project" value="UniProtKB-UniRule"/>
</dbReference>
<dbReference type="InterPro" id="IPR045380">
    <property type="entry name" value="LD_TPept_scaffold_dom"/>
</dbReference>
<accession>A0A1G7BWF4</accession>
<organism evidence="10 11">
    <name type="scientific">Rhodospira trueperi</name>
    <dbReference type="NCBI Taxonomy" id="69960"/>
    <lineage>
        <taxon>Bacteria</taxon>
        <taxon>Pseudomonadati</taxon>
        <taxon>Pseudomonadota</taxon>
        <taxon>Alphaproteobacteria</taxon>
        <taxon>Rhodospirillales</taxon>
        <taxon>Rhodospirillaceae</taxon>
        <taxon>Rhodospira</taxon>
    </lineage>
</organism>
<dbReference type="InterPro" id="IPR005490">
    <property type="entry name" value="LD_TPept_cat_dom"/>
</dbReference>
<keyword evidence="8" id="KW-0812">Transmembrane</keyword>
<proteinExistence type="inferred from homology"/>
<keyword evidence="3" id="KW-0808">Transferase</keyword>
<dbReference type="AlphaFoldDB" id="A0A1G7BWF4"/>
<dbReference type="PANTHER" id="PTHR41533">
    <property type="entry name" value="L,D-TRANSPEPTIDASE HI_1667-RELATED"/>
    <property type="match status" value="1"/>
</dbReference>
<evidence type="ECO:0000259" key="9">
    <source>
        <dbReference type="PROSITE" id="PS52029"/>
    </source>
</evidence>
<name>A0A1G7BWF4_9PROT</name>
<reference evidence="10 11" key="1">
    <citation type="submission" date="2016-10" db="EMBL/GenBank/DDBJ databases">
        <authorList>
            <person name="de Groot N.N."/>
        </authorList>
    </citation>
    <scope>NUCLEOTIDE SEQUENCE [LARGE SCALE GENOMIC DNA]</scope>
    <source>
        <strain evidence="10 11">ATCC 700224</strain>
    </source>
</reference>
<dbReference type="UniPathway" id="UPA00219"/>
<dbReference type="InterPro" id="IPR036366">
    <property type="entry name" value="PGBDSf"/>
</dbReference>
<evidence type="ECO:0000313" key="10">
    <source>
        <dbReference type="EMBL" id="SDE31448.1"/>
    </source>
</evidence>
<gene>
    <name evidence="10" type="ORF">SAMN05421720_105205</name>
</gene>
<dbReference type="InterPro" id="IPR002477">
    <property type="entry name" value="Peptidoglycan-bd-like"/>
</dbReference>
<sequence>MTATRNGRQRAAAVNGIRAAIRALMVCAGLLGVVLVVSACQTIAPGGPLPATGSSDAATTVSRADAEAAAALRQVIEAEPAVLAPQTAFARAFYERRQFRPAWTTPIGLDERGRQVQAVLETAWADGLGSVAVPVAAESGEGPLDAVTRARRDASLTAALADYVHSALPLRPVWAPPIAEGVLGALEAIAADDPSATRPGRLFRLVSEDDRHARLRRGLLRYHALADAGGWPLIEADGPKLEPGDRHGDILVVRARLRATGDLSGGPVPADPERIDPDLAAAIERFQARHGLTVDGILGPRTRAALAVSAEDRVRQMALNLRRLSQMPPPPGGRSVEVNIAGAVLEGREDGVTIFRTDVIVGMEDRPTPRLRSAINTLVLNPTWTVPTSIASEDLLPKLRDDPEYLTRNSFQVFDGWTRESEELDPATIDWHSEDLDIRGLRLRQRPGASNALGAIKFMFPNDHDVYLHSTPSRGLFARSERTFSSGCVRVRDPIDLATFVMNEPEAWNPETFKGRMASGQTRSVHPGQSVPVALVYFTAWVDEAGTVQFRRDVYGHDARDMAMMARSM</sequence>
<evidence type="ECO:0000256" key="8">
    <source>
        <dbReference type="SAM" id="Phobius"/>
    </source>
</evidence>
<feature type="active site" description="Proton donor/acceptor" evidence="7">
    <location>
        <position position="469"/>
    </location>
</feature>
<feature type="transmembrane region" description="Helical" evidence="8">
    <location>
        <begin position="20"/>
        <end position="39"/>
    </location>
</feature>
<dbReference type="GO" id="GO:0008360">
    <property type="term" value="P:regulation of cell shape"/>
    <property type="evidence" value="ECO:0007669"/>
    <property type="project" value="UniProtKB-UniRule"/>
</dbReference>
<dbReference type="GO" id="GO:0009252">
    <property type="term" value="P:peptidoglycan biosynthetic process"/>
    <property type="evidence" value="ECO:0007669"/>
    <property type="project" value="UniProtKB-UniPathway"/>
</dbReference>
<dbReference type="Pfam" id="PF20142">
    <property type="entry name" value="Scaffold"/>
    <property type="match status" value="1"/>
</dbReference>
<keyword evidence="11" id="KW-1185">Reference proteome</keyword>
<protein>
    <submittedName>
        <fullName evidence="10">Murein L,D-transpeptidase YcbB/YkuD</fullName>
    </submittedName>
</protein>
<evidence type="ECO:0000256" key="7">
    <source>
        <dbReference type="PROSITE-ProRule" id="PRU01373"/>
    </source>
</evidence>
<keyword evidence="8" id="KW-0472">Membrane</keyword>
<dbReference type="OrthoDB" id="9778545at2"/>
<comment type="similarity">
    <text evidence="2">Belongs to the YkuD family.</text>
</comment>
<feature type="domain" description="L,D-TPase catalytic" evidence="9">
    <location>
        <begin position="334"/>
        <end position="513"/>
    </location>
</feature>
<keyword evidence="5 7" id="KW-0573">Peptidoglycan synthesis</keyword>
<dbReference type="PROSITE" id="PS52029">
    <property type="entry name" value="LD_TPASE"/>
    <property type="match status" value="1"/>
</dbReference>
<keyword evidence="6 7" id="KW-0961">Cell wall biogenesis/degradation</keyword>
<dbReference type="InterPro" id="IPR038063">
    <property type="entry name" value="Transpep_catalytic_dom"/>
</dbReference>
<dbReference type="Pfam" id="PF01471">
    <property type="entry name" value="PG_binding_1"/>
    <property type="match status" value="1"/>
</dbReference>
<evidence type="ECO:0000256" key="6">
    <source>
        <dbReference type="ARBA" id="ARBA00023316"/>
    </source>
</evidence>
<dbReference type="CDD" id="cd16913">
    <property type="entry name" value="YkuD_like"/>
    <property type="match status" value="1"/>
</dbReference>
<dbReference type="PANTHER" id="PTHR41533:SF1">
    <property type="entry name" value="L,D-TRANSPEPTIDASE YCBB-RELATED"/>
    <property type="match status" value="1"/>
</dbReference>
<feature type="active site" description="Nucleophile" evidence="7">
    <location>
        <position position="488"/>
    </location>
</feature>
<dbReference type="Gene3D" id="2.40.440.10">
    <property type="entry name" value="L,D-transpeptidase catalytic domain-like"/>
    <property type="match status" value="1"/>
</dbReference>
<dbReference type="InterPro" id="IPR036365">
    <property type="entry name" value="PGBD-like_sf"/>
</dbReference>
<dbReference type="Gene3D" id="1.10.101.10">
    <property type="entry name" value="PGBD-like superfamily/PGBD"/>
    <property type="match status" value="1"/>
</dbReference>
<keyword evidence="8" id="KW-1133">Transmembrane helix</keyword>
<evidence type="ECO:0000256" key="1">
    <source>
        <dbReference type="ARBA" id="ARBA00004752"/>
    </source>
</evidence>
<dbReference type="SUPFAM" id="SSF141523">
    <property type="entry name" value="L,D-transpeptidase catalytic domain-like"/>
    <property type="match status" value="1"/>
</dbReference>
<dbReference type="GO" id="GO:0016740">
    <property type="term" value="F:transferase activity"/>
    <property type="evidence" value="ECO:0007669"/>
    <property type="project" value="UniProtKB-KW"/>
</dbReference>
<comment type="pathway">
    <text evidence="1 7">Cell wall biogenesis; peptidoglycan biosynthesis.</text>
</comment>
<dbReference type="GO" id="GO:0004180">
    <property type="term" value="F:carboxypeptidase activity"/>
    <property type="evidence" value="ECO:0007669"/>
    <property type="project" value="UniProtKB-ARBA"/>
</dbReference>
<dbReference type="EMBL" id="FNAP01000005">
    <property type="protein sequence ID" value="SDE31448.1"/>
    <property type="molecule type" value="Genomic_DNA"/>
</dbReference>
<dbReference type="SUPFAM" id="SSF47090">
    <property type="entry name" value="PGBD-like"/>
    <property type="match status" value="1"/>
</dbReference>
<dbReference type="RefSeq" id="WP_143027139.1">
    <property type="nucleotide sequence ID" value="NZ_FNAP01000005.1"/>
</dbReference>
<evidence type="ECO:0000256" key="5">
    <source>
        <dbReference type="ARBA" id="ARBA00022984"/>
    </source>
</evidence>
<dbReference type="Pfam" id="PF03734">
    <property type="entry name" value="YkuD"/>
    <property type="match status" value="1"/>
</dbReference>
<evidence type="ECO:0000256" key="2">
    <source>
        <dbReference type="ARBA" id="ARBA00005992"/>
    </source>
</evidence>
<keyword evidence="4 7" id="KW-0133">Cell shape</keyword>
<evidence type="ECO:0000256" key="3">
    <source>
        <dbReference type="ARBA" id="ARBA00022679"/>
    </source>
</evidence>
<dbReference type="Proteomes" id="UP000199412">
    <property type="component" value="Unassembled WGS sequence"/>
</dbReference>
<evidence type="ECO:0000256" key="4">
    <source>
        <dbReference type="ARBA" id="ARBA00022960"/>
    </source>
</evidence>
<dbReference type="InterPro" id="IPR052905">
    <property type="entry name" value="LD-transpeptidase_YkuD-like"/>
</dbReference>